<dbReference type="Pfam" id="PF00476">
    <property type="entry name" value="DNA_pol_A"/>
    <property type="match status" value="1"/>
</dbReference>
<dbReference type="SUPFAM" id="SSF56672">
    <property type="entry name" value="DNA/RNA polymerases"/>
    <property type="match status" value="1"/>
</dbReference>
<dbReference type="InterPro" id="IPR043502">
    <property type="entry name" value="DNA/RNA_pol_sf"/>
</dbReference>
<reference evidence="3" key="1">
    <citation type="journal article" date="2016" name="Gigascience">
        <title>De novo construction of an expanded transcriptome assembly for the western tarnished plant bug, Lygus hesperus.</title>
        <authorList>
            <person name="Tassone E.E."/>
            <person name="Geib S.M."/>
            <person name="Hall B."/>
            <person name="Fabrick J.A."/>
            <person name="Brent C.S."/>
            <person name="Hull J.J."/>
        </authorList>
    </citation>
    <scope>NUCLEOTIDE SEQUENCE</scope>
</reference>
<dbReference type="InterPro" id="IPR012337">
    <property type="entry name" value="RNaseH-like_sf"/>
</dbReference>
<accession>A0A146LNB3</accession>
<gene>
    <name evidence="3" type="primary">POLQ_1</name>
    <name evidence="3" type="ORF">g.89460</name>
</gene>
<dbReference type="InterPro" id="IPR002298">
    <property type="entry name" value="DNA_polymerase_A"/>
</dbReference>
<dbReference type="SMART" id="SM00482">
    <property type="entry name" value="POLAc"/>
    <property type="match status" value="1"/>
</dbReference>
<dbReference type="PANTHER" id="PTHR10133:SF62">
    <property type="entry name" value="DNA POLYMERASE THETA"/>
    <property type="match status" value="1"/>
</dbReference>
<dbReference type="Gene3D" id="3.30.70.370">
    <property type="match status" value="1"/>
</dbReference>
<dbReference type="SUPFAM" id="SSF53098">
    <property type="entry name" value="Ribonuclease H-like"/>
    <property type="match status" value="1"/>
</dbReference>
<name>A0A146LNB3_LYGHE</name>
<feature type="non-terminal residue" evidence="3">
    <location>
        <position position="1"/>
    </location>
</feature>
<evidence type="ECO:0000259" key="2">
    <source>
        <dbReference type="SMART" id="SM00482"/>
    </source>
</evidence>
<feature type="domain" description="DNA-directed DNA polymerase family A palm" evidence="2">
    <location>
        <begin position="932"/>
        <end position="1147"/>
    </location>
</feature>
<dbReference type="InterPro" id="IPR036397">
    <property type="entry name" value="RNaseH_sf"/>
</dbReference>
<dbReference type="AlphaFoldDB" id="A0A146LNB3"/>
<dbReference type="GO" id="GO:0042575">
    <property type="term" value="C:DNA polymerase complex"/>
    <property type="evidence" value="ECO:0007669"/>
    <property type="project" value="UniProtKB-ARBA"/>
</dbReference>
<dbReference type="GO" id="GO:0006261">
    <property type="term" value="P:DNA-templated DNA replication"/>
    <property type="evidence" value="ECO:0007669"/>
    <property type="project" value="InterPro"/>
</dbReference>
<dbReference type="PANTHER" id="PTHR10133">
    <property type="entry name" value="DNA POLYMERASE I"/>
    <property type="match status" value="1"/>
</dbReference>
<evidence type="ECO:0000313" key="3">
    <source>
        <dbReference type="EMBL" id="JAQ08272.1"/>
    </source>
</evidence>
<dbReference type="GO" id="GO:0003887">
    <property type="term" value="F:DNA-directed DNA polymerase activity"/>
    <property type="evidence" value="ECO:0007669"/>
    <property type="project" value="InterPro"/>
</dbReference>
<protein>
    <submittedName>
        <fullName evidence="3">DNA polymerase theta</fullName>
    </submittedName>
</protein>
<dbReference type="Gene3D" id="3.30.420.10">
    <property type="entry name" value="Ribonuclease H-like superfamily/Ribonuclease H"/>
    <property type="match status" value="1"/>
</dbReference>
<dbReference type="GO" id="GO:0097681">
    <property type="term" value="P:double-strand break repair via alternative nonhomologous end joining"/>
    <property type="evidence" value="ECO:0007669"/>
    <property type="project" value="TreeGrafter"/>
</dbReference>
<dbReference type="InterPro" id="IPR001098">
    <property type="entry name" value="DNA-dir_DNA_pol_A_palm_dom"/>
</dbReference>
<dbReference type="CDD" id="cd08638">
    <property type="entry name" value="DNA_pol_A_theta"/>
    <property type="match status" value="1"/>
</dbReference>
<dbReference type="Gene3D" id="1.10.150.20">
    <property type="entry name" value="5' to 3' exonuclease, C-terminal subdomain"/>
    <property type="match status" value="1"/>
</dbReference>
<dbReference type="FunFam" id="1.10.150.20:FF:000070">
    <property type="entry name" value="DNA polymerase I, putative"/>
    <property type="match status" value="1"/>
</dbReference>
<dbReference type="GO" id="GO:0003677">
    <property type="term" value="F:DNA binding"/>
    <property type="evidence" value="ECO:0007669"/>
    <property type="project" value="InterPro"/>
</dbReference>
<feature type="region of interest" description="Disordered" evidence="1">
    <location>
        <begin position="516"/>
        <end position="544"/>
    </location>
</feature>
<evidence type="ECO:0000256" key="1">
    <source>
        <dbReference type="SAM" id="MobiDB-lite"/>
    </source>
</evidence>
<organism evidence="3">
    <name type="scientific">Lygus hesperus</name>
    <name type="common">Western plant bug</name>
    <dbReference type="NCBI Taxonomy" id="30085"/>
    <lineage>
        <taxon>Eukaryota</taxon>
        <taxon>Metazoa</taxon>
        <taxon>Ecdysozoa</taxon>
        <taxon>Arthropoda</taxon>
        <taxon>Hexapoda</taxon>
        <taxon>Insecta</taxon>
        <taxon>Pterygota</taxon>
        <taxon>Neoptera</taxon>
        <taxon>Paraneoptera</taxon>
        <taxon>Hemiptera</taxon>
        <taxon>Heteroptera</taxon>
        <taxon>Panheteroptera</taxon>
        <taxon>Cimicomorpha</taxon>
        <taxon>Miridae</taxon>
        <taxon>Mirini</taxon>
        <taxon>Lygus</taxon>
    </lineage>
</organism>
<proteinExistence type="predicted"/>
<dbReference type="PRINTS" id="PR00868">
    <property type="entry name" value="DNAPOLI"/>
</dbReference>
<sequence>EDETVMKSSRLSSLLNISNPCIPKLDISLRSSPSSSSETELEEVLSEDIVVPASQEVEHSQFNIRSKNEGVDLRVTQSEDLSAKNDSLVSKEEELQIKDATDYNNLQFSNFSKAFDSTFAHNTPGGSGKSILMALNPAIKSSTPFHTPESKMTAKIEDNGFLELKKLGSVSSILGITTIKPETSFCTPESRFSDAKQGMASANATVKGSPTVSELSDADMFADSGAGNSRLSYSMLCAIHSDQPLEELDSNMGGASLLLASQVIESHRESFSRGSLKRSISDPETAWKRPAKKRCTLSVHRSRGEASQCRGSGISNYFTESLVLDTQVINVADDNSSPLSIFPGEQKTIEPVQSPFKSEESKKVAPNPMRNSLTDSYLAEAFQDSFKPSEQKTVLEPGTPDMFESPINRTVIPRDLVNPISNTGIVSHESNRPSKNCGIDIQTLSSPRKTACKSSLHASPSKYPAVGVSVVKCSKSPGSPAELSKKYSHCRADSVGVSSCKKSLLLPSISECDNPPGKLKDRTVDLPMAEPLPPTENLTSSKRFKKAKSETWGKNVSVDEDLITGDEPELSSAPFAPTSNDAPDFSGHGNFPSPNNYIEVCCNNDLVKSFVSKLHKQKEAAFFLETTKCISDGNKIGMRIVKSKTEKTPDFHCNNIGIVGMYFSTENEILHCCLRSSKCICIDAVKSIFQSQHMTIVGFDLPWQLKLLYQCCHISAECNLWDISVADWLLNPRDEKSSLKQMSKEHLSSEDMSRANLQKTQCATDTALIWVLKQKLNLKLLENNLLDPFVETEMPVRLLLVYMELSGMPLDQNVATQLWNRVRETMTQLEEQIYVKAKRRFSLSSRKDLKKVKESLNIKPDDTQNPFLVNIHNWRKLGSLKTRNLSPLLMTPLTDGRCRGQSCSFTVTGRIVMHEPNLQHIPRDFTINHEVFSLRSAFVAKSGNVIISADYSQLELRILAHFSEDPDLLRSFQNEADVFVSIAAKWNNIPLEQVTEDIRHQTKQIIYGIIYGMGDRALGEALGVDPPEAAMLASKFRQSYPGVQRFIENCIADCRKQGFITTLTGRVRRLKGINSPDKSLKAQAERQAVNSTIQGSAADIAKSATVRIEKRLRTLIPKRSPVLSPLSASHLILHLHDELMYEVSKEHVEIVKNVVKTEMSNAVLLKVPLPVVVKCGPSWGELKKV</sequence>
<dbReference type="EMBL" id="GDHC01010357">
    <property type="protein sequence ID" value="JAQ08272.1"/>
    <property type="molecule type" value="Transcribed_RNA"/>
</dbReference>